<gene>
    <name evidence="3" type="ORF">DOTSEDRAFT_69713</name>
</gene>
<protein>
    <submittedName>
        <fullName evidence="3">Uncharacterized protein</fullName>
    </submittedName>
</protein>
<evidence type="ECO:0000313" key="3">
    <source>
        <dbReference type="EMBL" id="EME47875.1"/>
    </source>
</evidence>
<dbReference type="HOGENOM" id="CLU_2454716_0_0_1"/>
<sequence>MDTNVIDSERRIAYGVLAMLVAIWSIGVLVVKFCGGGDEPETERGVGIAFKDLSSSKATTQASSQVMMRTQAQGVETGDTEKAKGPAEH</sequence>
<name>N1PZQ7_DOTSN</name>
<feature type="region of interest" description="Disordered" evidence="1">
    <location>
        <begin position="57"/>
        <end position="89"/>
    </location>
</feature>
<keyword evidence="2" id="KW-1133">Transmembrane helix</keyword>
<evidence type="ECO:0000256" key="1">
    <source>
        <dbReference type="SAM" id="MobiDB-lite"/>
    </source>
</evidence>
<evidence type="ECO:0000256" key="2">
    <source>
        <dbReference type="SAM" id="Phobius"/>
    </source>
</evidence>
<feature type="transmembrane region" description="Helical" evidence="2">
    <location>
        <begin position="12"/>
        <end position="34"/>
    </location>
</feature>
<keyword evidence="2" id="KW-0812">Transmembrane</keyword>
<organism evidence="3 4">
    <name type="scientific">Dothistroma septosporum (strain NZE10 / CBS 128990)</name>
    <name type="common">Red band needle blight fungus</name>
    <name type="synonym">Mycosphaerella pini</name>
    <dbReference type="NCBI Taxonomy" id="675120"/>
    <lineage>
        <taxon>Eukaryota</taxon>
        <taxon>Fungi</taxon>
        <taxon>Dikarya</taxon>
        <taxon>Ascomycota</taxon>
        <taxon>Pezizomycotina</taxon>
        <taxon>Dothideomycetes</taxon>
        <taxon>Dothideomycetidae</taxon>
        <taxon>Mycosphaerellales</taxon>
        <taxon>Mycosphaerellaceae</taxon>
        <taxon>Dothistroma</taxon>
    </lineage>
</organism>
<dbReference type="OMA" id="KTDANAF"/>
<reference evidence="3 4" key="2">
    <citation type="journal article" date="2012" name="PLoS Pathog.">
        <title>Diverse lifestyles and strategies of plant pathogenesis encoded in the genomes of eighteen Dothideomycetes fungi.</title>
        <authorList>
            <person name="Ohm R.A."/>
            <person name="Feau N."/>
            <person name="Henrissat B."/>
            <person name="Schoch C.L."/>
            <person name="Horwitz B.A."/>
            <person name="Barry K.W."/>
            <person name="Condon B.J."/>
            <person name="Copeland A.C."/>
            <person name="Dhillon B."/>
            <person name="Glaser F."/>
            <person name="Hesse C.N."/>
            <person name="Kosti I."/>
            <person name="LaButti K."/>
            <person name="Lindquist E.A."/>
            <person name="Lucas S."/>
            <person name="Salamov A.A."/>
            <person name="Bradshaw R.E."/>
            <person name="Ciuffetti L."/>
            <person name="Hamelin R.C."/>
            <person name="Kema G.H.J."/>
            <person name="Lawrence C."/>
            <person name="Scott J.A."/>
            <person name="Spatafora J.W."/>
            <person name="Turgeon B.G."/>
            <person name="de Wit P.J.G.M."/>
            <person name="Zhong S."/>
            <person name="Goodwin S.B."/>
            <person name="Grigoriev I.V."/>
        </authorList>
    </citation>
    <scope>NUCLEOTIDE SEQUENCE [LARGE SCALE GENOMIC DNA]</scope>
    <source>
        <strain evidence="4">NZE10 / CBS 128990</strain>
    </source>
</reference>
<keyword evidence="2" id="KW-0472">Membrane</keyword>
<dbReference type="Proteomes" id="UP000016933">
    <property type="component" value="Unassembled WGS sequence"/>
</dbReference>
<dbReference type="EMBL" id="KB446536">
    <property type="protein sequence ID" value="EME47875.1"/>
    <property type="molecule type" value="Genomic_DNA"/>
</dbReference>
<dbReference type="AlphaFoldDB" id="N1PZQ7"/>
<accession>N1PZQ7</accession>
<proteinExistence type="predicted"/>
<dbReference type="OrthoDB" id="10516812at2759"/>
<keyword evidence="4" id="KW-1185">Reference proteome</keyword>
<feature type="compositionally biased region" description="Basic and acidic residues" evidence="1">
    <location>
        <begin position="79"/>
        <end position="89"/>
    </location>
</feature>
<evidence type="ECO:0000313" key="4">
    <source>
        <dbReference type="Proteomes" id="UP000016933"/>
    </source>
</evidence>
<reference evidence="4" key="1">
    <citation type="journal article" date="2012" name="PLoS Genet.">
        <title>The genomes of the fungal plant pathogens Cladosporium fulvum and Dothistroma septosporum reveal adaptation to different hosts and lifestyles but also signatures of common ancestry.</title>
        <authorList>
            <person name="de Wit P.J.G.M."/>
            <person name="van der Burgt A."/>
            <person name="Oekmen B."/>
            <person name="Stergiopoulos I."/>
            <person name="Abd-Elsalam K.A."/>
            <person name="Aerts A.L."/>
            <person name="Bahkali A.H."/>
            <person name="Beenen H.G."/>
            <person name="Chettri P."/>
            <person name="Cox M.P."/>
            <person name="Datema E."/>
            <person name="de Vries R.P."/>
            <person name="Dhillon B."/>
            <person name="Ganley A.R."/>
            <person name="Griffiths S.A."/>
            <person name="Guo Y."/>
            <person name="Hamelin R.C."/>
            <person name="Henrissat B."/>
            <person name="Kabir M.S."/>
            <person name="Jashni M.K."/>
            <person name="Kema G."/>
            <person name="Klaubauf S."/>
            <person name="Lapidus A."/>
            <person name="Levasseur A."/>
            <person name="Lindquist E."/>
            <person name="Mehrabi R."/>
            <person name="Ohm R.A."/>
            <person name="Owen T.J."/>
            <person name="Salamov A."/>
            <person name="Schwelm A."/>
            <person name="Schijlen E."/>
            <person name="Sun H."/>
            <person name="van den Burg H.A."/>
            <person name="van Ham R.C.H.J."/>
            <person name="Zhang S."/>
            <person name="Goodwin S.B."/>
            <person name="Grigoriev I.V."/>
            <person name="Collemare J."/>
            <person name="Bradshaw R.E."/>
        </authorList>
    </citation>
    <scope>NUCLEOTIDE SEQUENCE [LARGE SCALE GENOMIC DNA]</scope>
    <source>
        <strain evidence="4">NZE10 / CBS 128990</strain>
    </source>
</reference>